<dbReference type="SUPFAM" id="SSF140914">
    <property type="entry name" value="PriB N-terminal domain-like"/>
    <property type="match status" value="1"/>
</dbReference>
<dbReference type="Pfam" id="PF04104">
    <property type="entry name" value="DNA_primase_lrg"/>
    <property type="match status" value="1"/>
</dbReference>
<dbReference type="PANTHER" id="PTHR10537">
    <property type="entry name" value="DNA PRIMASE LARGE SUBUNIT"/>
    <property type="match status" value="1"/>
</dbReference>
<dbReference type="GO" id="GO:1990077">
    <property type="term" value="C:primosome complex"/>
    <property type="evidence" value="ECO:0007669"/>
    <property type="project" value="UniProtKB-KW"/>
</dbReference>
<keyword evidence="2 7" id="KW-0639">Primosome</keyword>
<evidence type="ECO:0000256" key="6">
    <source>
        <dbReference type="ARBA" id="ARBA00023014"/>
    </source>
</evidence>
<dbReference type="GO" id="GO:0003899">
    <property type="term" value="F:DNA-directed RNA polymerase activity"/>
    <property type="evidence" value="ECO:0007669"/>
    <property type="project" value="InterPro"/>
</dbReference>
<evidence type="ECO:0000256" key="7">
    <source>
        <dbReference type="HAMAP-Rule" id="MF_00701"/>
    </source>
</evidence>
<comment type="caution">
    <text evidence="9">The sequence shown here is derived from an EMBL/GenBank/DDBJ whole genome shotgun (WGS) entry which is preliminary data.</text>
</comment>
<dbReference type="GO" id="GO:0006270">
    <property type="term" value="P:DNA replication initiation"/>
    <property type="evidence" value="ECO:0007669"/>
    <property type="project" value="TreeGrafter"/>
</dbReference>
<dbReference type="PANTHER" id="PTHR10537:SF3">
    <property type="entry name" value="DNA PRIMASE LARGE SUBUNIT"/>
    <property type="match status" value="1"/>
</dbReference>
<dbReference type="OrthoDB" id="46081at2157"/>
<dbReference type="CDD" id="cd06560">
    <property type="entry name" value="PriL"/>
    <property type="match status" value="1"/>
</dbReference>
<gene>
    <name evidence="7" type="primary">priL</name>
    <name evidence="9" type="ORF">CUJ86_04900</name>
</gene>
<feature type="binding site" evidence="7">
    <location>
        <position position="302"/>
    </location>
    <ligand>
        <name>[4Fe-4S] cluster</name>
        <dbReference type="ChEBI" id="CHEBI:49883"/>
    </ligand>
</feature>
<dbReference type="GO" id="GO:0046872">
    <property type="term" value="F:metal ion binding"/>
    <property type="evidence" value="ECO:0007669"/>
    <property type="project" value="UniProtKB-KW"/>
</dbReference>
<keyword evidence="6 7" id="KW-0411">Iron-sulfur</keyword>
<dbReference type="EMBL" id="PGCL01000002">
    <property type="protein sequence ID" value="TAJ44647.1"/>
    <property type="molecule type" value="Genomic_DNA"/>
</dbReference>
<keyword evidence="1 7" id="KW-0004">4Fe-4S</keyword>
<feature type="binding site" evidence="7">
    <location>
        <position position="222"/>
    </location>
    <ligand>
        <name>[4Fe-4S] cluster</name>
        <dbReference type="ChEBI" id="CHEBI:49883"/>
    </ligand>
</feature>
<dbReference type="RefSeq" id="WP_130646441.1">
    <property type="nucleotide sequence ID" value="NZ_PGCL01000002.1"/>
</dbReference>
<comment type="function">
    <text evidence="7">Regulatory subunit of DNA primase, an RNA polymerase that catalyzes the synthesis of short RNA molecules used as primers for DNA polymerase during DNA replication. Stabilizes and modulates the activity of the small subunit, increasing the rate of DNA synthesis, and conferring RNA synthesis capability. The DNA polymerase activity may enable DNA primase to also catalyze primer extension after primer synthesis. May also play a role in DNA repair.</text>
</comment>
<keyword evidence="10" id="KW-1185">Reference proteome</keyword>
<keyword evidence="4 7" id="KW-0479">Metal-binding</keyword>
<evidence type="ECO:0000256" key="4">
    <source>
        <dbReference type="ARBA" id="ARBA00022723"/>
    </source>
</evidence>
<feature type="domain" description="DNA primase large subunit C-terminal" evidence="8">
    <location>
        <begin position="213"/>
        <end position="320"/>
    </location>
</feature>
<dbReference type="HAMAP" id="MF_00701">
    <property type="entry name" value="DNA_primase_lrg_arc"/>
    <property type="match status" value="1"/>
</dbReference>
<name>A0A483CUN6_9EURY</name>
<dbReference type="GO" id="GO:0051539">
    <property type="term" value="F:4 iron, 4 sulfur cluster binding"/>
    <property type="evidence" value="ECO:0007669"/>
    <property type="project" value="UniProtKB-UniRule"/>
</dbReference>
<keyword evidence="5 7" id="KW-0408">Iron</keyword>
<reference evidence="9 10" key="1">
    <citation type="submission" date="2017-11" db="EMBL/GenBank/DDBJ databases">
        <title>Isolation and Characterization of Methanofollis Species from Methane Seep Offshore SW Taiwan.</title>
        <authorList>
            <person name="Teng N.-H."/>
            <person name="Lai M.-C."/>
            <person name="Chen S.-C."/>
        </authorList>
    </citation>
    <scope>NUCLEOTIDE SEQUENCE [LARGE SCALE GENOMIC DNA]</scope>
    <source>
        <strain evidence="9 10">FWC-SCC2</strain>
    </source>
</reference>
<dbReference type="Proteomes" id="UP000292580">
    <property type="component" value="Unassembled WGS sequence"/>
</dbReference>
<feature type="binding site" evidence="7">
    <location>
        <position position="309"/>
    </location>
    <ligand>
        <name>[4Fe-4S] cluster</name>
        <dbReference type="ChEBI" id="CHEBI:49883"/>
    </ligand>
</feature>
<feature type="binding site" evidence="7">
    <location>
        <position position="293"/>
    </location>
    <ligand>
        <name>[4Fe-4S] cluster</name>
        <dbReference type="ChEBI" id="CHEBI:49883"/>
    </ligand>
</feature>
<proteinExistence type="inferred from homology"/>
<protein>
    <recommendedName>
        <fullName evidence="7">DNA primase large subunit PriL</fullName>
    </recommendedName>
</protein>
<evidence type="ECO:0000256" key="1">
    <source>
        <dbReference type="ARBA" id="ARBA00022485"/>
    </source>
</evidence>
<comment type="similarity">
    <text evidence="7">Belongs to the eukaryotic-type primase large subunit family.</text>
</comment>
<evidence type="ECO:0000256" key="2">
    <source>
        <dbReference type="ARBA" id="ARBA00022515"/>
    </source>
</evidence>
<comment type="cofactor">
    <cofactor evidence="7">
        <name>[4Fe-4S] cluster</name>
        <dbReference type="ChEBI" id="CHEBI:49883"/>
    </cofactor>
    <text evidence="7">Binds 1 [4Fe-4S] cluster.</text>
</comment>
<dbReference type="InterPro" id="IPR023642">
    <property type="entry name" value="DNA_primase_lsu_PriL"/>
</dbReference>
<evidence type="ECO:0000259" key="8">
    <source>
        <dbReference type="Pfam" id="PF04104"/>
    </source>
</evidence>
<evidence type="ECO:0000313" key="10">
    <source>
        <dbReference type="Proteomes" id="UP000292580"/>
    </source>
</evidence>
<dbReference type="InterPro" id="IPR058560">
    <property type="entry name" value="DNA_primase_C"/>
</dbReference>
<organism evidence="9 10">
    <name type="scientific">Methanofollis fontis</name>
    <dbReference type="NCBI Taxonomy" id="2052832"/>
    <lineage>
        <taxon>Archaea</taxon>
        <taxon>Methanobacteriati</taxon>
        <taxon>Methanobacteriota</taxon>
        <taxon>Stenosarchaea group</taxon>
        <taxon>Methanomicrobia</taxon>
        <taxon>Methanomicrobiales</taxon>
        <taxon>Methanomicrobiaceae</taxon>
        <taxon>Methanofollis</taxon>
    </lineage>
</organism>
<comment type="subunit">
    <text evidence="7">Heterodimer of a small subunit (PriS) and a large subunit (PriL).</text>
</comment>
<evidence type="ECO:0000256" key="3">
    <source>
        <dbReference type="ARBA" id="ARBA00022705"/>
    </source>
</evidence>
<dbReference type="InterPro" id="IPR007238">
    <property type="entry name" value="DNA_primase_lsu_euk/arc"/>
</dbReference>
<sequence length="332" mass="37333">MVDIQDLAKYPFLEEAQIYLRSADVSLELVLKSEKKASLLEAAVRRVTDALMQKKPPEMTFYGRDAREDLITYVLARMLVSCLGDRLLIDRLVQYESRRSHARYVVEEEETAALVGRALGIDPDGGSLPVIAYVELVGQLRDDRWRLVNRCVVNGQVSLLRGEVQELVAERMRLIMKERLPLPVPESQCRLFSTYTDTIAAALQQRALEEFGEVDESSFPPCIAALIGAVTAGTNLPHVGRFALTAFLHNIGLTTDQIVEVFQRAPDFDVGMTLYQVEHISGSSGTEYTAPMCGTMRTHGLCVNRDALCERVNHPLSYYKRKKWLAEKKGLR</sequence>
<evidence type="ECO:0000313" key="9">
    <source>
        <dbReference type="EMBL" id="TAJ44647.1"/>
    </source>
</evidence>
<evidence type="ECO:0000256" key="5">
    <source>
        <dbReference type="ARBA" id="ARBA00023004"/>
    </source>
</evidence>
<keyword evidence="3 7" id="KW-0235">DNA replication</keyword>
<dbReference type="AlphaFoldDB" id="A0A483CUN6"/>
<dbReference type="GO" id="GO:0006269">
    <property type="term" value="P:DNA replication, synthesis of primer"/>
    <property type="evidence" value="ECO:0007669"/>
    <property type="project" value="UniProtKB-UniRule"/>
</dbReference>
<accession>A0A483CUN6</accession>